<dbReference type="PANTHER" id="PTHR46717">
    <property type="entry name" value="E3 UBIQUITIN-PROTEIN LIGASE RNF180"/>
    <property type="match status" value="1"/>
</dbReference>
<evidence type="ECO:0000313" key="1">
    <source>
        <dbReference type="Proteomes" id="UP000887566"/>
    </source>
</evidence>
<dbReference type="GO" id="GO:0031624">
    <property type="term" value="F:ubiquitin conjugating enzyme binding"/>
    <property type="evidence" value="ECO:0007669"/>
    <property type="project" value="TreeGrafter"/>
</dbReference>
<dbReference type="GO" id="GO:0005789">
    <property type="term" value="C:endoplasmic reticulum membrane"/>
    <property type="evidence" value="ECO:0007669"/>
    <property type="project" value="TreeGrafter"/>
</dbReference>
<organism evidence="1 2">
    <name type="scientific">Plectus sambesii</name>
    <dbReference type="NCBI Taxonomy" id="2011161"/>
    <lineage>
        <taxon>Eukaryota</taxon>
        <taxon>Metazoa</taxon>
        <taxon>Ecdysozoa</taxon>
        <taxon>Nematoda</taxon>
        <taxon>Chromadorea</taxon>
        <taxon>Plectida</taxon>
        <taxon>Plectina</taxon>
        <taxon>Plectoidea</taxon>
        <taxon>Plectidae</taxon>
        <taxon>Plectus</taxon>
    </lineage>
</organism>
<dbReference type="GO" id="GO:0042415">
    <property type="term" value="P:norepinephrine metabolic process"/>
    <property type="evidence" value="ECO:0007669"/>
    <property type="project" value="TreeGrafter"/>
</dbReference>
<sequence length="219" mass="23467">MSAATPPEDNSNKESPKNAIKCRKCRKSLMEASPDMLNEDVEACCESVQQILSVSTNADEDGSSAEIDYPSWINDQFDTAGWIRGKLLCPNCSAKVGAFNFVGGSRCQCRRSLVPSVYFVRAHVDAPVVTTSPMHQPDSGTASASQHCTTNADVNEGTASASQHCTTNADVNEGCGSSGGQNSNDNYEAQLKQSTNTSHVGFALIHSNEMMNIDSIYDK</sequence>
<proteinExistence type="predicted"/>
<reference evidence="2" key="1">
    <citation type="submission" date="2022-11" db="UniProtKB">
        <authorList>
            <consortium name="WormBaseParasite"/>
        </authorList>
    </citation>
    <scope>IDENTIFICATION</scope>
</reference>
<dbReference type="GO" id="GO:0061630">
    <property type="term" value="F:ubiquitin protein ligase activity"/>
    <property type="evidence" value="ECO:0007669"/>
    <property type="project" value="InterPro"/>
</dbReference>
<name>A0A914X7M6_9BILA</name>
<dbReference type="Proteomes" id="UP000887566">
    <property type="component" value="Unplaced"/>
</dbReference>
<dbReference type="GO" id="GO:0032436">
    <property type="term" value="P:positive regulation of proteasomal ubiquitin-dependent protein catabolic process"/>
    <property type="evidence" value="ECO:0007669"/>
    <property type="project" value="TreeGrafter"/>
</dbReference>
<dbReference type="GO" id="GO:0000209">
    <property type="term" value="P:protein polyubiquitination"/>
    <property type="evidence" value="ECO:0007669"/>
    <property type="project" value="InterPro"/>
</dbReference>
<dbReference type="PANTHER" id="PTHR46717:SF1">
    <property type="entry name" value="E3 UBIQUITIN-PROTEIN LIGASE RNF180"/>
    <property type="match status" value="1"/>
</dbReference>
<dbReference type="WBParaSite" id="PSAMB.scaffold7081size8262.g29610.t1">
    <property type="protein sequence ID" value="PSAMB.scaffold7081size8262.g29610.t1"/>
    <property type="gene ID" value="PSAMB.scaffold7081size8262.g29610"/>
</dbReference>
<protein>
    <submittedName>
        <fullName evidence="2">Uncharacterized protein</fullName>
    </submittedName>
</protein>
<evidence type="ECO:0000313" key="2">
    <source>
        <dbReference type="WBParaSite" id="PSAMB.scaffold7081size8262.g29610.t1"/>
    </source>
</evidence>
<dbReference type="GO" id="GO:0042428">
    <property type="term" value="P:serotonin metabolic process"/>
    <property type="evidence" value="ECO:0007669"/>
    <property type="project" value="TreeGrafter"/>
</dbReference>
<accession>A0A914X7M6</accession>
<dbReference type="InterPro" id="IPR033263">
    <property type="entry name" value="RNF180"/>
</dbReference>
<keyword evidence="1" id="KW-1185">Reference proteome</keyword>
<dbReference type="AlphaFoldDB" id="A0A914X7M6"/>